<evidence type="ECO:0000313" key="1">
    <source>
        <dbReference type="EMBL" id="OWK51968.1"/>
    </source>
</evidence>
<proteinExistence type="predicted"/>
<accession>A0A218UEF0</accession>
<sequence>MVTVVLHAESQCHHGEMSTCLQEMMAIALKMVTQAEIIPVPGIPGTTHHLPETTHIVIMVIPVHVMNTPPGDIVIVMDTVVDVTETTRIIQVEAPTEIHMRVMVTHVVLHLLEGPRHHMVEAVAMMITAAHEMDMEAEKVTQAAEAMSTQVAVIVLEDKTGVFPHPWKGAIHLLEILTVVQAAGHPEVVAVVEADPIEVEAEADTKNTLKFLDQDRLFLKCGSCSIFTTRGLLKGKVVFNLFLLLPVKFSPLHDLCFCERKLKQCLISFQNC</sequence>
<reference evidence="1 2" key="1">
    <citation type="submission" date="2017-05" db="EMBL/GenBank/DDBJ databases">
        <title>Genome of assembly of the Bengalese finch, Lonchura striata domestica.</title>
        <authorList>
            <person name="Colquitt B.M."/>
            <person name="Brainard M.S."/>
        </authorList>
    </citation>
    <scope>NUCLEOTIDE SEQUENCE [LARGE SCALE GENOMIC DNA]</scope>
    <source>
        <strain evidence="1">White83orange57</strain>
    </source>
</reference>
<dbReference type="AlphaFoldDB" id="A0A218UEF0"/>
<gene>
    <name evidence="1" type="ORF">RLOC_00002387</name>
</gene>
<comment type="caution">
    <text evidence="1">The sequence shown here is derived from an EMBL/GenBank/DDBJ whole genome shotgun (WGS) entry which is preliminary data.</text>
</comment>
<name>A0A218UEF0_9PASE</name>
<protein>
    <submittedName>
        <fullName evidence="1">Uncharacterized protein</fullName>
    </submittedName>
</protein>
<dbReference type="EMBL" id="MUZQ01000383">
    <property type="protein sequence ID" value="OWK51968.1"/>
    <property type="molecule type" value="Genomic_DNA"/>
</dbReference>
<dbReference type="Proteomes" id="UP000197619">
    <property type="component" value="Unassembled WGS sequence"/>
</dbReference>
<evidence type="ECO:0000313" key="2">
    <source>
        <dbReference type="Proteomes" id="UP000197619"/>
    </source>
</evidence>
<organism evidence="1 2">
    <name type="scientific">Lonchura striata</name>
    <name type="common">white-rumped munia</name>
    <dbReference type="NCBI Taxonomy" id="40157"/>
    <lineage>
        <taxon>Eukaryota</taxon>
        <taxon>Metazoa</taxon>
        <taxon>Chordata</taxon>
        <taxon>Craniata</taxon>
        <taxon>Vertebrata</taxon>
        <taxon>Euteleostomi</taxon>
        <taxon>Archelosauria</taxon>
        <taxon>Archosauria</taxon>
        <taxon>Dinosauria</taxon>
        <taxon>Saurischia</taxon>
        <taxon>Theropoda</taxon>
        <taxon>Coelurosauria</taxon>
        <taxon>Aves</taxon>
        <taxon>Neognathae</taxon>
        <taxon>Neoaves</taxon>
        <taxon>Telluraves</taxon>
        <taxon>Australaves</taxon>
        <taxon>Passeriformes</taxon>
        <taxon>Passeroidea</taxon>
        <taxon>Estrildidae</taxon>
        <taxon>Estrildinae</taxon>
        <taxon>Lonchura</taxon>
    </lineage>
</organism>
<keyword evidence="2" id="KW-1185">Reference proteome</keyword>